<comment type="similarity">
    <text evidence="2">In the central section; belongs to the CRISPR-associated helicase Cas3 family.</text>
</comment>
<dbReference type="GO" id="GO:0051607">
    <property type="term" value="P:defense response to virus"/>
    <property type="evidence" value="ECO:0007669"/>
    <property type="project" value="UniProtKB-KW"/>
</dbReference>
<evidence type="ECO:0000256" key="7">
    <source>
        <dbReference type="ARBA" id="ARBA00022806"/>
    </source>
</evidence>
<evidence type="ECO:0000256" key="3">
    <source>
        <dbReference type="ARBA" id="ARBA00022722"/>
    </source>
</evidence>
<evidence type="ECO:0000256" key="10">
    <source>
        <dbReference type="SAM" id="MobiDB-lite"/>
    </source>
</evidence>
<evidence type="ECO:0000256" key="6">
    <source>
        <dbReference type="ARBA" id="ARBA00022801"/>
    </source>
</evidence>
<feature type="region of interest" description="Disordered" evidence="10">
    <location>
        <begin position="647"/>
        <end position="686"/>
    </location>
</feature>
<dbReference type="InterPro" id="IPR014001">
    <property type="entry name" value="Helicase_ATP-bd"/>
</dbReference>
<evidence type="ECO:0000256" key="2">
    <source>
        <dbReference type="ARBA" id="ARBA00009046"/>
    </source>
</evidence>
<feature type="region of interest" description="Disordered" evidence="10">
    <location>
        <begin position="748"/>
        <end position="778"/>
    </location>
</feature>
<dbReference type="GO" id="GO:0005524">
    <property type="term" value="F:ATP binding"/>
    <property type="evidence" value="ECO:0007669"/>
    <property type="project" value="UniProtKB-KW"/>
</dbReference>
<feature type="domain" description="HD Cas3-type" evidence="11">
    <location>
        <begin position="1"/>
        <end position="202"/>
    </location>
</feature>
<reference evidence="12 13" key="1">
    <citation type="submission" date="2020-02" db="EMBL/GenBank/DDBJ databases">
        <title>Genome sequencing for Kineobactrum sp. M2.</title>
        <authorList>
            <person name="Park S.-J."/>
        </authorList>
    </citation>
    <scope>NUCLEOTIDE SEQUENCE [LARGE SCALE GENOMIC DNA]</scope>
    <source>
        <strain evidence="12 13">M2</strain>
    </source>
</reference>
<dbReference type="InterPro" id="IPR006474">
    <property type="entry name" value="Helicase_Cas3_CRISPR-ass_core"/>
</dbReference>
<evidence type="ECO:0000313" key="12">
    <source>
        <dbReference type="EMBL" id="QIB64628.1"/>
    </source>
</evidence>
<dbReference type="InterPro" id="IPR054712">
    <property type="entry name" value="Cas3-like_dom"/>
</dbReference>
<dbReference type="InterPro" id="IPR027417">
    <property type="entry name" value="P-loop_NTPase"/>
</dbReference>
<accession>A0A6C0TYA9</accession>
<keyword evidence="6" id="KW-0378">Hydrolase</keyword>
<dbReference type="NCBIfam" id="TIGR01596">
    <property type="entry name" value="cas3_HD"/>
    <property type="match status" value="1"/>
</dbReference>
<dbReference type="RefSeq" id="WP_163493878.1">
    <property type="nucleotide sequence ID" value="NZ_CP048711.1"/>
</dbReference>
<dbReference type="GO" id="GO:0046872">
    <property type="term" value="F:metal ion binding"/>
    <property type="evidence" value="ECO:0007669"/>
    <property type="project" value="UniProtKB-KW"/>
</dbReference>
<keyword evidence="3" id="KW-0540">Nuclease</keyword>
<dbReference type="GO" id="GO:0003723">
    <property type="term" value="F:RNA binding"/>
    <property type="evidence" value="ECO:0007669"/>
    <property type="project" value="TreeGrafter"/>
</dbReference>
<sequence>MTAHCHLLPYHLLDVAAVGEQVLRARPELEVDLAEFLGITSAEFRSLFLFGLLLHDLGKMTASFQSLFEAMGLVQIHLPEGVSYSGKTGRHDQLGYDVWKQAQRAAPIFHGTATAKRCFQFYLGIFWGHHGKPVRQEKTVPAHDKLRLTEHDVGCAQAWINDCQIFLGEQPSLHYFSDQSFAERLRQVSWLLAGLGTYCDWVGSDSDIFEYCDQWMPLPDYWREIALPRALKAIAKTEVFEPVTIQPFHGFNSLFSFSPSPLQSYAEQVPVTQTPQLFILEDLTGAGKTEAALVLTHRLLQSGAGRGLYLGLPTMATSNAMFERVAAHYHRMLTGRDGDKPSIVLAHGARELNDRFREAALGTSAADRPYDAKEDEQTASLHCSQWLADSRKKALLAPVGVGTVDQVLLAILPKRHQSLRVLGLYGKVLILDEVHAADDYMLTLLEKLMTLHASQGGSLIMLTATLPLARRQKLVQVWQRVLGQKETPLERTGLDDFPLATAVSYEAGLREERLPCRPGTEKQVAVDFVHSEADCLDRLVRAVEAGQCAVWVRNSVDEAISAYRQLRDQLARPDQCLLFHSRFVLQHRKEREAWVMAHFGKTSTQTERAGKVLIATQVFQESLDVDADVMISDLCLIDDLIQRAGRLHRHTRDASGKPNPSGPDDREPPRLMVHAPKWSSEPDRDWLKDHSPNTQYVYQRPGRIWRTMTYLHETGELRLPEESRRMIEYVYGEDVVIPEALQQAEREYDGKARGSSNQGHFNALDLEKGYTPDSNRAWTEDDVDIGTRLGEESKEVVLVRRARDSYEPYIEASSRAVELSTVKLAGKKRSSGLVTLNEEAREAFIQCYPRAKFSLLVDAETTPYTEVEGWGNPRGDAGNV</sequence>
<dbReference type="Gene3D" id="3.40.50.300">
    <property type="entry name" value="P-loop containing nucleotide triphosphate hydrolases"/>
    <property type="match status" value="2"/>
</dbReference>
<dbReference type="InterPro" id="IPR006483">
    <property type="entry name" value="CRISPR-assoc_Cas3_HD"/>
</dbReference>
<dbReference type="Pfam" id="PF22590">
    <property type="entry name" value="Cas3-like_C_2"/>
    <property type="match status" value="1"/>
</dbReference>
<dbReference type="GO" id="GO:0004518">
    <property type="term" value="F:nuclease activity"/>
    <property type="evidence" value="ECO:0007669"/>
    <property type="project" value="UniProtKB-KW"/>
</dbReference>
<evidence type="ECO:0000256" key="9">
    <source>
        <dbReference type="ARBA" id="ARBA00023118"/>
    </source>
</evidence>
<dbReference type="KEGG" id="kim:G3T16_03660"/>
<evidence type="ECO:0000256" key="8">
    <source>
        <dbReference type="ARBA" id="ARBA00022840"/>
    </source>
</evidence>
<evidence type="ECO:0000313" key="13">
    <source>
        <dbReference type="Proteomes" id="UP000477680"/>
    </source>
</evidence>
<keyword evidence="8" id="KW-0067">ATP-binding</keyword>
<dbReference type="Proteomes" id="UP000477680">
    <property type="component" value="Chromosome"/>
</dbReference>
<protein>
    <submittedName>
        <fullName evidence="12">CRISPR-associated helicase Cas3</fullName>
    </submittedName>
</protein>
<dbReference type="SMART" id="SM00490">
    <property type="entry name" value="HELICc"/>
    <property type="match status" value="1"/>
</dbReference>
<evidence type="ECO:0000256" key="4">
    <source>
        <dbReference type="ARBA" id="ARBA00022723"/>
    </source>
</evidence>
<comment type="similarity">
    <text evidence="1">In the N-terminal section; belongs to the CRISPR-associated nuclease Cas3-HD family.</text>
</comment>
<keyword evidence="7" id="KW-0347">Helicase</keyword>
<evidence type="ECO:0000259" key="11">
    <source>
        <dbReference type="PROSITE" id="PS51643"/>
    </source>
</evidence>
<keyword evidence="13" id="KW-1185">Reference proteome</keyword>
<dbReference type="CDD" id="cd09641">
    <property type="entry name" value="Cas3''_I"/>
    <property type="match status" value="1"/>
</dbReference>
<dbReference type="EMBL" id="CP048711">
    <property type="protein sequence ID" value="QIB64628.1"/>
    <property type="molecule type" value="Genomic_DNA"/>
</dbReference>
<evidence type="ECO:0000256" key="5">
    <source>
        <dbReference type="ARBA" id="ARBA00022741"/>
    </source>
</evidence>
<organism evidence="12 13">
    <name type="scientific">Kineobactrum salinum</name>
    <dbReference type="NCBI Taxonomy" id="2708301"/>
    <lineage>
        <taxon>Bacteria</taxon>
        <taxon>Pseudomonadati</taxon>
        <taxon>Pseudomonadota</taxon>
        <taxon>Gammaproteobacteria</taxon>
        <taxon>Cellvibrionales</taxon>
        <taxon>Halieaceae</taxon>
        <taxon>Kineobactrum</taxon>
    </lineage>
</organism>
<proteinExistence type="inferred from homology"/>
<dbReference type="SMART" id="SM00487">
    <property type="entry name" value="DEXDc"/>
    <property type="match status" value="1"/>
</dbReference>
<dbReference type="Gene3D" id="1.10.3210.30">
    <property type="match status" value="1"/>
</dbReference>
<dbReference type="InterPro" id="IPR050547">
    <property type="entry name" value="DEAD_box_RNA_helicases"/>
</dbReference>
<dbReference type="NCBIfam" id="TIGR01587">
    <property type="entry name" value="cas3_core"/>
    <property type="match status" value="1"/>
</dbReference>
<keyword evidence="5" id="KW-0547">Nucleotide-binding</keyword>
<dbReference type="SUPFAM" id="SSF52540">
    <property type="entry name" value="P-loop containing nucleoside triphosphate hydrolases"/>
    <property type="match status" value="1"/>
</dbReference>
<dbReference type="Pfam" id="PF18019">
    <property type="entry name" value="Cas3_HD"/>
    <property type="match status" value="1"/>
</dbReference>
<gene>
    <name evidence="12" type="primary">cas3</name>
    <name evidence="12" type="ORF">G3T16_03660</name>
</gene>
<dbReference type="GO" id="GO:0016787">
    <property type="term" value="F:hydrolase activity"/>
    <property type="evidence" value="ECO:0007669"/>
    <property type="project" value="UniProtKB-KW"/>
</dbReference>
<dbReference type="GO" id="GO:0003724">
    <property type="term" value="F:RNA helicase activity"/>
    <property type="evidence" value="ECO:0007669"/>
    <property type="project" value="TreeGrafter"/>
</dbReference>
<dbReference type="PROSITE" id="PS51643">
    <property type="entry name" value="HD_CAS3"/>
    <property type="match status" value="1"/>
</dbReference>
<dbReference type="AlphaFoldDB" id="A0A6C0TYA9"/>
<name>A0A6C0TYA9_9GAMM</name>
<keyword evidence="9" id="KW-0051">Antiviral defense</keyword>
<dbReference type="PANTHER" id="PTHR47963">
    <property type="entry name" value="DEAD-BOX ATP-DEPENDENT RNA HELICASE 47, MITOCHONDRIAL"/>
    <property type="match status" value="1"/>
</dbReference>
<dbReference type="InterPro" id="IPR001650">
    <property type="entry name" value="Helicase_C-like"/>
</dbReference>
<dbReference type="InterPro" id="IPR038257">
    <property type="entry name" value="CRISPR-assoc_Cas3_HD_sf"/>
</dbReference>
<keyword evidence="4" id="KW-0479">Metal-binding</keyword>
<evidence type="ECO:0000256" key="1">
    <source>
        <dbReference type="ARBA" id="ARBA00006847"/>
    </source>
</evidence>
<dbReference type="PANTHER" id="PTHR47963:SF9">
    <property type="entry name" value="CRISPR-ASSOCIATED ENDONUCLEASE_HELICASE CAS3"/>
    <property type="match status" value="1"/>
</dbReference>